<comment type="catalytic activity">
    <reaction evidence="7">
        <text>UDP-N-acetyl-alpha-D-muramoyl-L-alanyl-gamma-D-glutamyl-meso-2,6-diaminopimeloyl-D-alanyl-D-alanine + di-trans,octa-cis-undecaprenyl phosphate = di-trans,octa-cis-undecaprenyl diphospho-N-acetyl-alpha-D-muramoyl-L-alanyl-D-glutamyl-meso-2,6-diaminopimeloyl-D-alanyl-D-alanine + UMP</text>
        <dbReference type="Rhea" id="RHEA:28386"/>
        <dbReference type="ChEBI" id="CHEBI:57865"/>
        <dbReference type="ChEBI" id="CHEBI:60392"/>
        <dbReference type="ChEBI" id="CHEBI:61386"/>
        <dbReference type="ChEBI" id="CHEBI:61387"/>
        <dbReference type="EC" id="2.7.8.13"/>
    </reaction>
</comment>
<dbReference type="UniPathway" id="UPA00219"/>
<dbReference type="HAMAP" id="MF_00038">
    <property type="entry name" value="MraY"/>
    <property type="match status" value="1"/>
</dbReference>
<protein>
    <recommendedName>
        <fullName evidence="7 8">Phospho-N-acetylmuramoyl-pentapeptide-transferase</fullName>
        <ecNumber evidence="7 8">2.7.8.13</ecNumber>
    </recommendedName>
    <alternativeName>
        <fullName evidence="7">UDP-MurNAc-pentapeptide phosphotransferase</fullName>
    </alternativeName>
</protein>
<dbReference type="GO" id="GO:0051992">
    <property type="term" value="F:UDP-N-acetylmuramoyl-L-alanyl-D-glutamyl-meso-2,6-diaminopimelyl-D-alanyl-D-alanine:undecaprenyl-phosphate transferase activity"/>
    <property type="evidence" value="ECO:0007669"/>
    <property type="project" value="RHEA"/>
</dbReference>
<reference evidence="10 11" key="1">
    <citation type="journal article" date="2011" name="Stand. Genomic Sci.">
        <title>Complete genome sequence of Syntrophobotulus glycolicus type strain (FlGlyR).</title>
        <authorList>
            <person name="Han C."/>
            <person name="Mwirichia R."/>
            <person name="Chertkov O."/>
            <person name="Held B."/>
            <person name="Lapidus A."/>
            <person name="Nolan M."/>
            <person name="Lucas S."/>
            <person name="Hammon N."/>
            <person name="Deshpande S."/>
            <person name="Cheng J.F."/>
            <person name="Tapia R."/>
            <person name="Goodwin L."/>
            <person name="Pitluck S."/>
            <person name="Huntemann M."/>
            <person name="Liolios K."/>
            <person name="Ivanova N."/>
            <person name="Pagani I."/>
            <person name="Mavromatis K."/>
            <person name="Ovchinikova G."/>
            <person name="Pati A."/>
            <person name="Chen A."/>
            <person name="Palaniappan K."/>
            <person name="Land M."/>
            <person name="Hauser L."/>
            <person name="Brambilla E.M."/>
            <person name="Rohde M."/>
            <person name="Spring S."/>
            <person name="Sikorski J."/>
            <person name="Goker M."/>
            <person name="Woyke T."/>
            <person name="Bristow J."/>
            <person name="Eisen J.A."/>
            <person name="Markowitz V."/>
            <person name="Hugenholtz P."/>
            <person name="Kyrpides N.C."/>
            <person name="Klenk H.P."/>
            <person name="Detter J.C."/>
        </authorList>
    </citation>
    <scope>NUCLEOTIDE SEQUENCE [LARGE SCALE GENOMIC DNA]</scope>
    <source>
        <strain evidence="11">DSM 8271 / FlGlyR</strain>
    </source>
</reference>
<comment type="function">
    <text evidence="7">Catalyzes the initial step of the lipid cycle reactions in the biosynthesis of the cell wall peptidoglycan: transfers peptidoglycan precursor phospho-MurNAc-pentapeptide from UDP-MurNAc-pentapeptide onto the lipid carrier undecaprenyl phosphate, yielding undecaprenyl-pyrophosphoryl-MurNAc-pentapeptide, known as lipid I.</text>
</comment>
<dbReference type="AlphaFoldDB" id="F0SZZ6"/>
<keyword evidence="7" id="KW-0961">Cell wall biogenesis/degradation</keyword>
<keyword evidence="7 9" id="KW-0479">Metal-binding</keyword>
<feature type="transmembrane region" description="Helical" evidence="7">
    <location>
        <begin position="176"/>
        <end position="198"/>
    </location>
</feature>
<sequence length="333" mass="35226">MPEKIFWAVGIATLASLIAGPFFIPLLRILKFGQSIRDEGPKSHLKKAGTPTIGGLIFLVGITVAVLIAAAKPISPVIWISLLAMLGFGLIGFLDDFIKVLRHRNLGLRAWQKLAAQLILALLLAFASVYLGRGTVVDFPFTSLKIDFGVLYYPLIVVLVLAVTNSVNLTDGLDGLAAGCTMFAAIGYLVITIAAVNYETASGGGTAADLPVFAGALAGGCLGFLRFNFYPARVFMGDCGSLALGGALGALAILSKTELILIIIGGVFVIETLSVIIQVISFKTTGKRVLRMAPLHHHFELGGWSEKKVVGVFWSASALCTLLGIGAYIGMFR</sequence>
<feature type="transmembrane region" description="Helical" evidence="7">
    <location>
        <begin position="48"/>
        <end position="71"/>
    </location>
</feature>
<dbReference type="PANTHER" id="PTHR22926:SF5">
    <property type="entry name" value="PHOSPHO-N-ACETYLMURAMOYL-PENTAPEPTIDE-TRANSFERASE HOMOLOG"/>
    <property type="match status" value="1"/>
</dbReference>
<dbReference type="EC" id="2.7.8.13" evidence="7 8"/>
<dbReference type="OrthoDB" id="9805475at2"/>
<accession>F0SZZ6</accession>
<keyword evidence="7" id="KW-0131">Cell cycle</keyword>
<dbReference type="GO" id="GO:0046872">
    <property type="term" value="F:metal ion binding"/>
    <property type="evidence" value="ECO:0007669"/>
    <property type="project" value="UniProtKB-KW"/>
</dbReference>
<keyword evidence="5 7" id="KW-1133">Transmembrane helix</keyword>
<dbReference type="GO" id="GO:0071555">
    <property type="term" value="P:cell wall organization"/>
    <property type="evidence" value="ECO:0007669"/>
    <property type="project" value="UniProtKB-KW"/>
</dbReference>
<dbReference type="GO" id="GO:0008360">
    <property type="term" value="P:regulation of cell shape"/>
    <property type="evidence" value="ECO:0007669"/>
    <property type="project" value="UniProtKB-KW"/>
</dbReference>
<dbReference type="GO" id="GO:0009252">
    <property type="term" value="P:peptidoglycan biosynthetic process"/>
    <property type="evidence" value="ECO:0007669"/>
    <property type="project" value="UniProtKB-UniRule"/>
</dbReference>
<comment type="pathway">
    <text evidence="7">Cell wall biogenesis; peptidoglycan biosynthesis.</text>
</comment>
<keyword evidence="7" id="KW-1003">Cell membrane</keyword>
<feature type="transmembrane region" description="Helical" evidence="7">
    <location>
        <begin position="151"/>
        <end position="169"/>
    </location>
</feature>
<keyword evidence="4 7" id="KW-0812">Transmembrane</keyword>
<feature type="transmembrane region" description="Helical" evidence="7">
    <location>
        <begin position="6"/>
        <end position="27"/>
    </location>
</feature>
<evidence type="ECO:0000256" key="4">
    <source>
        <dbReference type="ARBA" id="ARBA00022692"/>
    </source>
</evidence>
<keyword evidence="7" id="KW-0132">Cell division</keyword>
<name>F0SZZ6_SYNGF</name>
<dbReference type="HOGENOM" id="CLU_023982_0_0_9"/>
<organism evidence="10 11">
    <name type="scientific">Syntrophobotulus glycolicus (strain DSM 8271 / FlGlyR)</name>
    <dbReference type="NCBI Taxonomy" id="645991"/>
    <lineage>
        <taxon>Bacteria</taxon>
        <taxon>Bacillati</taxon>
        <taxon>Bacillota</taxon>
        <taxon>Clostridia</taxon>
        <taxon>Eubacteriales</taxon>
        <taxon>Desulfitobacteriaceae</taxon>
        <taxon>Syntrophobotulus</taxon>
    </lineage>
</organism>
<feature type="transmembrane region" description="Helical" evidence="7">
    <location>
        <begin position="309"/>
        <end position="331"/>
    </location>
</feature>
<dbReference type="EMBL" id="CP002547">
    <property type="protein sequence ID" value="ADY55007.1"/>
    <property type="molecule type" value="Genomic_DNA"/>
</dbReference>
<dbReference type="STRING" id="645991.Sgly_0645"/>
<dbReference type="GO" id="GO:0051301">
    <property type="term" value="P:cell division"/>
    <property type="evidence" value="ECO:0007669"/>
    <property type="project" value="UniProtKB-KW"/>
</dbReference>
<dbReference type="GO" id="GO:0005886">
    <property type="term" value="C:plasma membrane"/>
    <property type="evidence" value="ECO:0007669"/>
    <property type="project" value="UniProtKB-SubCell"/>
</dbReference>
<evidence type="ECO:0000256" key="7">
    <source>
        <dbReference type="HAMAP-Rule" id="MF_00038"/>
    </source>
</evidence>
<reference evidence="11" key="2">
    <citation type="submission" date="2011-02" db="EMBL/GenBank/DDBJ databases">
        <title>The complete genome of Syntrophobotulus glycolicus DSM 8271.</title>
        <authorList>
            <person name="Lucas S."/>
            <person name="Copeland A."/>
            <person name="Lapidus A."/>
            <person name="Bruce D."/>
            <person name="Goodwin L."/>
            <person name="Pitluck S."/>
            <person name="Kyrpides N."/>
            <person name="Mavromatis K."/>
            <person name="Pagani I."/>
            <person name="Ivanova N."/>
            <person name="Mikhailova N."/>
            <person name="Chertkov O."/>
            <person name="Held B."/>
            <person name="Detter J.C."/>
            <person name="Tapia R."/>
            <person name="Han C."/>
            <person name="Land M."/>
            <person name="Hauser L."/>
            <person name="Markowitz V."/>
            <person name="Cheng J.-F."/>
            <person name="Hugenholtz P."/>
            <person name="Woyke T."/>
            <person name="Wu D."/>
            <person name="Spring S."/>
            <person name="Schroeder M."/>
            <person name="Brambilla E."/>
            <person name="Klenk H.-P."/>
            <person name="Eisen J.A."/>
        </authorList>
    </citation>
    <scope>NUCLEOTIDE SEQUENCE [LARGE SCALE GENOMIC DNA]</scope>
    <source>
        <strain evidence="11">DSM 8271 / FlGlyR</strain>
    </source>
</reference>
<evidence type="ECO:0000313" key="10">
    <source>
        <dbReference type="EMBL" id="ADY55007.1"/>
    </source>
</evidence>
<dbReference type="NCBIfam" id="TIGR00445">
    <property type="entry name" value="mraY"/>
    <property type="match status" value="1"/>
</dbReference>
<evidence type="ECO:0000313" key="11">
    <source>
        <dbReference type="Proteomes" id="UP000007488"/>
    </source>
</evidence>
<dbReference type="KEGG" id="sgy:Sgly_0645"/>
<keyword evidence="11" id="KW-1185">Reference proteome</keyword>
<evidence type="ECO:0000256" key="3">
    <source>
        <dbReference type="ARBA" id="ARBA00022679"/>
    </source>
</evidence>
<comment type="similarity">
    <text evidence="2 7">Belongs to the glycosyltransferase 4 family. MraY subfamily.</text>
</comment>
<dbReference type="RefSeq" id="WP_013623878.1">
    <property type="nucleotide sequence ID" value="NC_015172.1"/>
</dbReference>
<evidence type="ECO:0000256" key="2">
    <source>
        <dbReference type="ARBA" id="ARBA00005583"/>
    </source>
</evidence>
<keyword evidence="3 7" id="KW-0808">Transferase</keyword>
<comment type="cofactor">
    <cofactor evidence="7 9">
        <name>Mg(2+)</name>
        <dbReference type="ChEBI" id="CHEBI:18420"/>
    </cofactor>
</comment>
<dbReference type="InterPro" id="IPR003524">
    <property type="entry name" value="PNAcMuramoyl-5peptid_Trfase"/>
</dbReference>
<dbReference type="InterPro" id="IPR018480">
    <property type="entry name" value="PNAcMuramoyl-5peptid_Trfase_CS"/>
</dbReference>
<feature type="binding site" evidence="9">
    <location>
        <position position="238"/>
    </location>
    <ligand>
        <name>Mg(2+)</name>
        <dbReference type="ChEBI" id="CHEBI:18420"/>
    </ligand>
</feature>
<dbReference type="eggNOG" id="COG0472">
    <property type="taxonomic scope" value="Bacteria"/>
</dbReference>
<gene>
    <name evidence="7" type="primary">mraY</name>
    <name evidence="10" type="ordered locus">Sgly_0645</name>
</gene>
<dbReference type="CDD" id="cd06852">
    <property type="entry name" value="GT_MraY"/>
    <property type="match status" value="1"/>
</dbReference>
<keyword evidence="6 7" id="KW-0472">Membrane</keyword>
<dbReference type="GO" id="GO:0008963">
    <property type="term" value="F:phospho-N-acetylmuramoyl-pentapeptide-transferase activity"/>
    <property type="evidence" value="ECO:0007669"/>
    <property type="project" value="UniProtKB-UniRule"/>
</dbReference>
<dbReference type="Proteomes" id="UP000007488">
    <property type="component" value="Chromosome"/>
</dbReference>
<feature type="transmembrane region" description="Helical" evidence="7">
    <location>
        <begin position="210"/>
        <end position="227"/>
    </location>
</feature>
<keyword evidence="7" id="KW-0573">Peptidoglycan synthesis</keyword>
<proteinExistence type="inferred from homology"/>
<evidence type="ECO:0000256" key="9">
    <source>
        <dbReference type="PIRSR" id="PIRSR600715-1"/>
    </source>
</evidence>
<keyword evidence="7" id="KW-0133">Cell shape</keyword>
<evidence type="ECO:0000256" key="8">
    <source>
        <dbReference type="NCBIfam" id="TIGR00445"/>
    </source>
</evidence>
<dbReference type="PANTHER" id="PTHR22926">
    <property type="entry name" value="PHOSPHO-N-ACETYLMURAMOYL-PENTAPEPTIDE-TRANSFERASE"/>
    <property type="match status" value="1"/>
</dbReference>
<dbReference type="InterPro" id="IPR000715">
    <property type="entry name" value="Glycosyl_transferase_4"/>
</dbReference>
<dbReference type="Pfam" id="PF00953">
    <property type="entry name" value="Glycos_transf_4"/>
    <property type="match status" value="1"/>
</dbReference>
<evidence type="ECO:0000256" key="1">
    <source>
        <dbReference type="ARBA" id="ARBA00004141"/>
    </source>
</evidence>
<feature type="binding site" evidence="9">
    <location>
        <position position="168"/>
    </location>
    <ligand>
        <name>Mg(2+)</name>
        <dbReference type="ChEBI" id="CHEBI:18420"/>
    </ligand>
</feature>
<feature type="transmembrane region" description="Helical" evidence="7">
    <location>
        <begin position="234"/>
        <end position="254"/>
    </location>
</feature>
<dbReference type="PROSITE" id="PS01348">
    <property type="entry name" value="MRAY_2"/>
    <property type="match status" value="1"/>
</dbReference>
<feature type="transmembrane region" description="Helical" evidence="7">
    <location>
        <begin position="114"/>
        <end position="131"/>
    </location>
</feature>
<feature type="transmembrane region" description="Helical" evidence="7">
    <location>
        <begin position="77"/>
        <end position="94"/>
    </location>
</feature>
<comment type="subcellular location">
    <subcellularLocation>
        <location evidence="7">Cell membrane</location>
        <topology evidence="7">Multi-pass membrane protein</topology>
    </subcellularLocation>
    <subcellularLocation>
        <location evidence="1">Membrane</location>
        <topology evidence="1">Multi-pass membrane protein</topology>
    </subcellularLocation>
</comment>
<evidence type="ECO:0000256" key="5">
    <source>
        <dbReference type="ARBA" id="ARBA00022989"/>
    </source>
</evidence>
<feature type="transmembrane region" description="Helical" evidence="7">
    <location>
        <begin position="260"/>
        <end position="282"/>
    </location>
</feature>
<evidence type="ECO:0000256" key="6">
    <source>
        <dbReference type="ARBA" id="ARBA00023136"/>
    </source>
</evidence>
<keyword evidence="7 9" id="KW-0460">Magnesium</keyword>